<dbReference type="Gene3D" id="3.20.20.220">
    <property type="match status" value="1"/>
</dbReference>
<dbReference type="EMBL" id="WNXQ01000004">
    <property type="protein sequence ID" value="MWB78278.1"/>
    <property type="molecule type" value="Genomic_DNA"/>
</dbReference>
<dbReference type="InterPro" id="IPR029041">
    <property type="entry name" value="FAD-linked_oxidoreductase-like"/>
</dbReference>
<reference evidence="2 3" key="1">
    <citation type="submission" date="2019-11" db="EMBL/GenBank/DDBJ databases">
        <title>Pseudooceanicola pacifica sp. nov., isolated from deep-sea sediment of the Pacific Ocean.</title>
        <authorList>
            <person name="Lyu L."/>
        </authorList>
    </citation>
    <scope>NUCLEOTIDE SEQUENCE [LARGE SCALE GENOMIC DNA]</scope>
    <source>
        <strain evidence="2 3">216_PA32_1</strain>
    </source>
</reference>
<dbReference type="Proteomes" id="UP000443843">
    <property type="component" value="Unassembled WGS sequence"/>
</dbReference>
<dbReference type="SUPFAM" id="SSF51730">
    <property type="entry name" value="FAD-linked oxidoreductase"/>
    <property type="match status" value="1"/>
</dbReference>
<comment type="caution">
    <text evidence="2">The sequence shown here is derived from an EMBL/GenBank/DDBJ whole genome shotgun (WGS) entry which is preliminary data.</text>
</comment>
<evidence type="ECO:0000256" key="1">
    <source>
        <dbReference type="ARBA" id="ARBA00023002"/>
    </source>
</evidence>
<dbReference type="AlphaFoldDB" id="A0A844WBP0"/>
<accession>A0A844WBP0</accession>
<proteinExistence type="predicted"/>
<organism evidence="2 3">
    <name type="scientific">Pseudooceanicola pacificus</name>
    <dbReference type="NCBI Taxonomy" id="2676438"/>
    <lineage>
        <taxon>Bacteria</taxon>
        <taxon>Pseudomonadati</taxon>
        <taxon>Pseudomonadota</taxon>
        <taxon>Alphaproteobacteria</taxon>
        <taxon>Rhodobacterales</taxon>
        <taxon>Paracoccaceae</taxon>
        <taxon>Pseudooceanicola</taxon>
    </lineage>
</organism>
<protein>
    <submittedName>
        <fullName evidence="2">Methylenetetrahydrofolate reductase</fullName>
    </submittedName>
</protein>
<evidence type="ECO:0000313" key="2">
    <source>
        <dbReference type="EMBL" id="MWB78278.1"/>
    </source>
</evidence>
<sequence>MLYDVSGPGRNQAAISARLAQMTASASLEVLPRTLAKIDDLDTGLPRGGRVYIACIDGTPIEEMIGAARRLTDAGFCAMPHVTARSIPDAQSFRTWMTRYREEAGVTGALVLAGGRRVPAGPFQSSVQLLDSGIFDRLGFDRLHVAGHPEANRDIDPDDTARNALAALDWKQAYSERTDAEMAIVTQFLFDARSLGSWAATIRQRGVTLPIHVGLAGPARLATLIRYAIACGVGPSLQVLQKRARDLRKLARPFEPTELARDIARMSVERPDLGLEQVHVFPLGGIATSADWIETARRRG</sequence>
<gene>
    <name evidence="2" type="ORF">GLS40_09600</name>
</gene>
<keyword evidence="1" id="KW-0560">Oxidoreductase</keyword>
<name>A0A844WBP0_9RHOB</name>
<keyword evidence="3" id="KW-1185">Reference proteome</keyword>
<evidence type="ECO:0000313" key="3">
    <source>
        <dbReference type="Proteomes" id="UP000443843"/>
    </source>
</evidence>
<dbReference type="GO" id="GO:0016491">
    <property type="term" value="F:oxidoreductase activity"/>
    <property type="evidence" value="ECO:0007669"/>
    <property type="project" value="UniProtKB-KW"/>
</dbReference>